<dbReference type="GO" id="GO:0009089">
    <property type="term" value="P:lysine biosynthetic process via diaminopimelate"/>
    <property type="evidence" value="ECO:0007669"/>
    <property type="project" value="TreeGrafter"/>
</dbReference>
<organism evidence="6 7">
    <name type="scientific">Ottowia testudinis</name>
    <dbReference type="NCBI Taxonomy" id="2816950"/>
    <lineage>
        <taxon>Bacteria</taxon>
        <taxon>Pseudomonadati</taxon>
        <taxon>Pseudomonadota</taxon>
        <taxon>Betaproteobacteria</taxon>
        <taxon>Burkholderiales</taxon>
        <taxon>Comamonadaceae</taxon>
        <taxon>Ottowia</taxon>
    </lineage>
</organism>
<dbReference type="Pfam" id="PF03466">
    <property type="entry name" value="LysR_substrate"/>
    <property type="match status" value="1"/>
</dbReference>
<dbReference type="PANTHER" id="PTHR30427">
    <property type="entry name" value="TRANSCRIPTIONAL ACTIVATOR PROTEIN LYSR"/>
    <property type="match status" value="1"/>
</dbReference>
<evidence type="ECO:0000256" key="1">
    <source>
        <dbReference type="ARBA" id="ARBA00009437"/>
    </source>
</evidence>
<dbReference type="PRINTS" id="PR00039">
    <property type="entry name" value="HTHLYSR"/>
</dbReference>
<dbReference type="KEGG" id="otd:J1M35_07785"/>
<dbReference type="PANTHER" id="PTHR30427:SF1">
    <property type="entry name" value="TRANSCRIPTIONAL ACTIVATOR PROTEIN LYSR"/>
    <property type="match status" value="1"/>
</dbReference>
<comment type="similarity">
    <text evidence="1">Belongs to the LysR transcriptional regulatory family.</text>
</comment>
<dbReference type="InterPro" id="IPR036390">
    <property type="entry name" value="WH_DNA-bd_sf"/>
</dbReference>
<dbReference type="SUPFAM" id="SSF46785">
    <property type="entry name" value="Winged helix' DNA-binding domain"/>
    <property type="match status" value="1"/>
</dbReference>
<keyword evidence="2" id="KW-0805">Transcription regulation</keyword>
<keyword evidence="4" id="KW-0804">Transcription</keyword>
<dbReference type="InterPro" id="IPR005119">
    <property type="entry name" value="LysR_subst-bd"/>
</dbReference>
<accession>A0A975CJ46</accession>
<dbReference type="Gene3D" id="3.40.190.10">
    <property type="entry name" value="Periplasmic binding protein-like II"/>
    <property type="match status" value="2"/>
</dbReference>
<feature type="domain" description="HTH lysR-type" evidence="5">
    <location>
        <begin position="15"/>
        <end position="69"/>
    </location>
</feature>
<evidence type="ECO:0000313" key="6">
    <source>
        <dbReference type="EMBL" id="QTD46761.1"/>
    </source>
</evidence>
<dbReference type="Proteomes" id="UP000663903">
    <property type="component" value="Chromosome"/>
</dbReference>
<dbReference type="PROSITE" id="PS50931">
    <property type="entry name" value="HTH_LYSR"/>
    <property type="match status" value="1"/>
</dbReference>
<evidence type="ECO:0000313" key="7">
    <source>
        <dbReference type="Proteomes" id="UP000663903"/>
    </source>
</evidence>
<keyword evidence="3" id="KW-0238">DNA-binding</keyword>
<dbReference type="RefSeq" id="WP_208010660.1">
    <property type="nucleotide sequence ID" value="NZ_CP071796.1"/>
</dbReference>
<evidence type="ECO:0000256" key="2">
    <source>
        <dbReference type="ARBA" id="ARBA00023015"/>
    </source>
</evidence>
<dbReference type="Gene3D" id="1.10.10.10">
    <property type="entry name" value="Winged helix-like DNA-binding domain superfamily/Winged helix DNA-binding domain"/>
    <property type="match status" value="1"/>
</dbReference>
<dbReference type="SUPFAM" id="SSF53850">
    <property type="entry name" value="Periplasmic binding protein-like II"/>
    <property type="match status" value="1"/>
</dbReference>
<gene>
    <name evidence="6" type="ORF">J1M35_07785</name>
</gene>
<evidence type="ECO:0000259" key="5">
    <source>
        <dbReference type="PROSITE" id="PS50931"/>
    </source>
</evidence>
<proteinExistence type="inferred from homology"/>
<dbReference type="GO" id="GO:0043565">
    <property type="term" value="F:sequence-specific DNA binding"/>
    <property type="evidence" value="ECO:0007669"/>
    <property type="project" value="TreeGrafter"/>
</dbReference>
<dbReference type="InterPro" id="IPR036388">
    <property type="entry name" value="WH-like_DNA-bd_sf"/>
</dbReference>
<dbReference type="GO" id="GO:0010628">
    <property type="term" value="P:positive regulation of gene expression"/>
    <property type="evidence" value="ECO:0007669"/>
    <property type="project" value="TreeGrafter"/>
</dbReference>
<keyword evidence="7" id="KW-1185">Reference proteome</keyword>
<dbReference type="NCBIfam" id="NF008239">
    <property type="entry name" value="PRK11013.1"/>
    <property type="match status" value="1"/>
</dbReference>
<dbReference type="EMBL" id="CP071796">
    <property type="protein sequence ID" value="QTD46761.1"/>
    <property type="molecule type" value="Genomic_DNA"/>
</dbReference>
<dbReference type="GO" id="GO:0003700">
    <property type="term" value="F:DNA-binding transcription factor activity"/>
    <property type="evidence" value="ECO:0007669"/>
    <property type="project" value="InterPro"/>
</dbReference>
<sequence>MDNAESDLLEQLSHRHIEVFRAVMQAGQVTRAAEVLHTSQPTVSRELARLEHILGYALFDRVQGRLRPTVRARALYDEVERAWQGLARVRASARELRQFATGRLHLACLPALAHALVPPALRRFAARHPLASVTVVPIESPALEALLSEQQADLGLTEARSAPVACELTTLLEADEVVVLPAAHPLAAREVLALADLDGQPFINLALADPYRAQIDALFANAGVARDMRLESASAVSICALVAEGLGVSIINPLTARAMAAGDARLVVRPLAASVRFQVALVRPLWRAKHPLLADLQAALAAAAGGSDDAV</sequence>
<dbReference type="AlphaFoldDB" id="A0A975CJ46"/>
<evidence type="ECO:0000256" key="4">
    <source>
        <dbReference type="ARBA" id="ARBA00023163"/>
    </source>
</evidence>
<dbReference type="Pfam" id="PF00126">
    <property type="entry name" value="HTH_1"/>
    <property type="match status" value="1"/>
</dbReference>
<reference evidence="6" key="1">
    <citation type="submission" date="2021-03" db="EMBL/GenBank/DDBJ databases">
        <title>Ottowia sp. 27C isolated from the cloaca of a Giant Asian pond turtle (Heosemys grandis).</title>
        <authorList>
            <person name="Spergser J."/>
            <person name="Busse H.-J."/>
        </authorList>
    </citation>
    <scope>NUCLEOTIDE SEQUENCE</scope>
    <source>
        <strain evidence="6">27C</strain>
    </source>
</reference>
<dbReference type="InterPro" id="IPR000847">
    <property type="entry name" value="LysR_HTH_N"/>
</dbReference>
<evidence type="ECO:0000256" key="3">
    <source>
        <dbReference type="ARBA" id="ARBA00023125"/>
    </source>
</evidence>
<protein>
    <submittedName>
        <fullName evidence="6">LysR family transcriptional regulator</fullName>
    </submittedName>
</protein>
<name>A0A975CJ46_9BURK</name>